<comment type="caution">
    <text evidence="1">The sequence shown here is derived from an EMBL/GenBank/DDBJ whole genome shotgun (WGS) entry which is preliminary data.</text>
</comment>
<organism evidence="1 2">
    <name type="scientific">Phlebia brevispora</name>
    <dbReference type="NCBI Taxonomy" id="194682"/>
    <lineage>
        <taxon>Eukaryota</taxon>
        <taxon>Fungi</taxon>
        <taxon>Dikarya</taxon>
        <taxon>Basidiomycota</taxon>
        <taxon>Agaricomycotina</taxon>
        <taxon>Agaricomycetes</taxon>
        <taxon>Polyporales</taxon>
        <taxon>Meruliaceae</taxon>
        <taxon>Phlebia</taxon>
    </lineage>
</organism>
<sequence length="219" mass="23635">MQTSNAVVTEPLNAMPLNAVSSISLPIFGPNATHAVFERMEGVENPPLIHRGRASTEPPPRLPSKLPPPGNLHLRILLGKHISHGRVGVVYEASVSSKDSSPDAASYALPPLVAKISRHKHCEDLEHEFYYYEELESLQGVVVPRCYGLFQTRVRHGLSVIPPELEEDAHKDNPGPTDAGFVPAPAEPAPKMIAGIVSVMLLERLGGHLPVGKPLPEGT</sequence>
<evidence type="ECO:0000313" key="1">
    <source>
        <dbReference type="EMBL" id="KAJ3558719.1"/>
    </source>
</evidence>
<reference evidence="1" key="1">
    <citation type="submission" date="2022-07" db="EMBL/GenBank/DDBJ databases">
        <title>Genome Sequence of Phlebia brevispora.</title>
        <authorList>
            <person name="Buettner E."/>
        </authorList>
    </citation>
    <scope>NUCLEOTIDE SEQUENCE</scope>
    <source>
        <strain evidence="1">MPL23</strain>
    </source>
</reference>
<protein>
    <submittedName>
        <fullName evidence="1">Uncharacterized protein</fullName>
    </submittedName>
</protein>
<dbReference type="EMBL" id="JANHOG010000070">
    <property type="protein sequence ID" value="KAJ3558719.1"/>
    <property type="molecule type" value="Genomic_DNA"/>
</dbReference>
<accession>A0ACC1TD85</accession>
<proteinExistence type="predicted"/>
<name>A0ACC1TD85_9APHY</name>
<keyword evidence="2" id="KW-1185">Reference proteome</keyword>
<gene>
    <name evidence="1" type="ORF">NM688_g752</name>
</gene>
<evidence type="ECO:0000313" key="2">
    <source>
        <dbReference type="Proteomes" id="UP001148662"/>
    </source>
</evidence>
<dbReference type="Proteomes" id="UP001148662">
    <property type="component" value="Unassembled WGS sequence"/>
</dbReference>